<dbReference type="InterPro" id="IPR011059">
    <property type="entry name" value="Metal-dep_hydrolase_composite"/>
</dbReference>
<evidence type="ECO:0000313" key="14">
    <source>
        <dbReference type="EMBL" id="KEZ88192.1"/>
    </source>
</evidence>
<evidence type="ECO:0000256" key="6">
    <source>
        <dbReference type="ARBA" id="ARBA00023277"/>
    </source>
</evidence>
<evidence type="ECO:0000256" key="11">
    <source>
        <dbReference type="PIRSR" id="PIRSR038994-2"/>
    </source>
</evidence>
<sequence>MVMIKVLTDTTIYIKDGKIADHGESLVIEKGCYAVPGFIDEHTHGGYGIDVMDTDYEGLRNLTNKLPGEGVTAFLPTTMTASLKKIREAIDNTLKVKNHNDNNESDGAEIIGLHLEGPFINKKYKGAQAENYILTPDSEIMKELIKHSHNNIKKVTYAPELDNKFEFIKCLTNNNIIPSVGHSDGTFSQIEIAVEKGLSSVTHFHNGQSPHHHREPGVVTAGFTFDELGVEIICDGIHLHKDTIKAVYKIKGREKIILITDSMEAKGLKDGEYKLGGQKVIKIGNEARLEDTTLAGSCLTMIDAVKNIIKFTGCTLEDAVTMASTNPARNLNILHRKGSLDKGKDCDIVILDNKYNIVKTLCKGKVVFENR</sequence>
<dbReference type="Pfam" id="PF01979">
    <property type="entry name" value="Amidohydro_1"/>
    <property type="match status" value="1"/>
</dbReference>
<name>A0A084JGV8_9CLOT</name>
<keyword evidence="4 12" id="KW-0479">Metal-binding</keyword>
<dbReference type="eggNOG" id="COG1820">
    <property type="taxonomic scope" value="Bacteria"/>
</dbReference>
<dbReference type="FunFam" id="3.20.20.140:FF:000004">
    <property type="entry name" value="N-acetylglucosamine-6-phosphate deacetylase"/>
    <property type="match status" value="1"/>
</dbReference>
<evidence type="ECO:0000256" key="4">
    <source>
        <dbReference type="ARBA" id="ARBA00022723"/>
    </source>
</evidence>
<dbReference type="InterPro" id="IPR003764">
    <property type="entry name" value="GlcNAc_6-P_deAcase"/>
</dbReference>
<evidence type="ECO:0000256" key="12">
    <source>
        <dbReference type="PIRSR" id="PIRSR038994-3"/>
    </source>
</evidence>
<proteinExistence type="inferred from homology"/>
<organism evidence="14 15">
    <name type="scientific">Clostridium sulfidigenes</name>
    <dbReference type="NCBI Taxonomy" id="318464"/>
    <lineage>
        <taxon>Bacteria</taxon>
        <taxon>Bacillati</taxon>
        <taxon>Bacillota</taxon>
        <taxon>Clostridia</taxon>
        <taxon>Eubacteriales</taxon>
        <taxon>Clostridiaceae</taxon>
        <taxon>Clostridium</taxon>
    </lineage>
</organism>
<dbReference type="PANTHER" id="PTHR11113:SF14">
    <property type="entry name" value="N-ACETYLGLUCOSAMINE-6-PHOSPHATE DEACETYLASE"/>
    <property type="match status" value="1"/>
</dbReference>
<dbReference type="SUPFAM" id="SSF51556">
    <property type="entry name" value="Metallo-dependent hydrolases"/>
    <property type="match status" value="1"/>
</dbReference>
<feature type="binding site" evidence="11">
    <location>
        <position position="127"/>
    </location>
    <ligand>
        <name>substrate</name>
    </ligand>
</feature>
<evidence type="ECO:0000256" key="1">
    <source>
        <dbReference type="ARBA" id="ARBA00010716"/>
    </source>
</evidence>
<feature type="binding site" evidence="12">
    <location>
        <position position="182"/>
    </location>
    <ligand>
        <name>Zn(2+)</name>
        <dbReference type="ChEBI" id="CHEBI:29105"/>
    </ligand>
</feature>
<dbReference type="GO" id="GO:0008448">
    <property type="term" value="F:N-acetylglucosamine-6-phosphate deacetylase activity"/>
    <property type="evidence" value="ECO:0007669"/>
    <property type="project" value="UniProtKB-EC"/>
</dbReference>
<comment type="pathway">
    <text evidence="8">Amino-sugar metabolism; N-acetylneuraminate degradation; D-fructose 6-phosphate from N-acetylneuraminate: step 4/5.</text>
</comment>
<evidence type="ECO:0000256" key="3">
    <source>
        <dbReference type="ARBA" id="ARBA00018029"/>
    </source>
</evidence>
<evidence type="ECO:0000259" key="13">
    <source>
        <dbReference type="Pfam" id="PF01979"/>
    </source>
</evidence>
<dbReference type="EC" id="3.5.1.25" evidence="2"/>
<evidence type="ECO:0000256" key="8">
    <source>
        <dbReference type="ARBA" id="ARBA00060590"/>
    </source>
</evidence>
<dbReference type="InterPro" id="IPR006680">
    <property type="entry name" value="Amidohydro-rel"/>
</dbReference>
<dbReference type="EMBL" id="JPMD01000004">
    <property type="protein sequence ID" value="KEZ88192.1"/>
    <property type="molecule type" value="Genomic_DNA"/>
</dbReference>
<feature type="binding site" evidence="11">
    <location>
        <begin position="206"/>
        <end position="207"/>
    </location>
    <ligand>
        <name>substrate</name>
    </ligand>
</feature>
<feature type="binding site" evidence="12">
    <location>
        <position position="116"/>
    </location>
    <ligand>
        <name>Zn(2+)</name>
        <dbReference type="ChEBI" id="CHEBI:29105"/>
    </ligand>
</feature>
<dbReference type="CDD" id="cd00854">
    <property type="entry name" value="NagA"/>
    <property type="match status" value="1"/>
</dbReference>
<protein>
    <recommendedName>
        <fullName evidence="3">N-acetylglucosamine-6-phosphate deacetylase</fullName>
        <ecNumber evidence="2">3.5.1.25</ecNumber>
    </recommendedName>
</protein>
<dbReference type="GO" id="GO:0046872">
    <property type="term" value="F:metal ion binding"/>
    <property type="evidence" value="ECO:0007669"/>
    <property type="project" value="UniProtKB-KW"/>
</dbReference>
<dbReference type="NCBIfam" id="TIGR00221">
    <property type="entry name" value="nagA"/>
    <property type="match status" value="1"/>
</dbReference>
<comment type="cofactor">
    <cofactor evidence="12">
        <name>a divalent metal cation</name>
        <dbReference type="ChEBI" id="CHEBI:60240"/>
    </cofactor>
    <text evidence="12">Binds 1 divalent metal cation per subunit.</text>
</comment>
<evidence type="ECO:0000256" key="5">
    <source>
        <dbReference type="ARBA" id="ARBA00022801"/>
    </source>
</evidence>
<dbReference type="Gene3D" id="3.20.20.140">
    <property type="entry name" value="Metal-dependent hydrolases"/>
    <property type="match status" value="1"/>
</dbReference>
<feature type="binding site" evidence="11">
    <location>
        <position position="238"/>
    </location>
    <ligand>
        <name>substrate</name>
    </ligand>
</feature>
<dbReference type="Proteomes" id="UP000028542">
    <property type="component" value="Unassembled WGS sequence"/>
</dbReference>
<evidence type="ECO:0000256" key="10">
    <source>
        <dbReference type="PIRSR" id="PIRSR038994-1"/>
    </source>
</evidence>
<reference evidence="14 15" key="1">
    <citation type="submission" date="2014-07" db="EMBL/GenBank/DDBJ databases">
        <title>Draft genome of Clostridium sulfidigenes 113A isolated from sediments associated with methane hydrate from Krishna Godavari basin.</title>
        <authorList>
            <person name="Honkalas V.S."/>
            <person name="Dabir A.P."/>
            <person name="Arora P."/>
            <person name="Dhakephalkar P.K."/>
        </authorList>
    </citation>
    <scope>NUCLEOTIDE SEQUENCE [LARGE SCALE GENOMIC DNA]</scope>
    <source>
        <strain evidence="14 15">113A</strain>
    </source>
</reference>
<keyword evidence="15" id="KW-1185">Reference proteome</keyword>
<dbReference type="STRING" id="318464.IO99_03450"/>
<dbReference type="PIRSF" id="PIRSF038994">
    <property type="entry name" value="NagA"/>
    <property type="match status" value="1"/>
</dbReference>
<evidence type="ECO:0000313" key="15">
    <source>
        <dbReference type="Proteomes" id="UP000028542"/>
    </source>
</evidence>
<feature type="domain" description="Amidohydrolase-related" evidence="13">
    <location>
        <begin position="34"/>
        <end position="367"/>
    </location>
</feature>
<comment type="caution">
    <text evidence="14">The sequence shown here is derived from an EMBL/GenBank/DDBJ whole genome shotgun (WGS) entry which is preliminary data.</text>
</comment>
<feature type="active site" description="Proton donor/acceptor" evidence="10">
    <location>
        <position position="261"/>
    </location>
</feature>
<dbReference type="AlphaFoldDB" id="A0A084JGV8"/>
<keyword evidence="5 9" id="KW-0378">Hydrolase</keyword>
<gene>
    <name evidence="14" type="ORF">IO99_03450</name>
</gene>
<feature type="binding site" evidence="11">
    <location>
        <begin position="294"/>
        <end position="296"/>
    </location>
    <ligand>
        <name>substrate</name>
    </ligand>
</feature>
<evidence type="ECO:0000256" key="2">
    <source>
        <dbReference type="ARBA" id="ARBA00011899"/>
    </source>
</evidence>
<comment type="catalytic activity">
    <reaction evidence="7">
        <text>N-acetyl-D-glucosamine 6-phosphate + H2O = D-glucosamine 6-phosphate + acetate</text>
        <dbReference type="Rhea" id="RHEA:22936"/>
        <dbReference type="ChEBI" id="CHEBI:15377"/>
        <dbReference type="ChEBI" id="CHEBI:30089"/>
        <dbReference type="ChEBI" id="CHEBI:57513"/>
        <dbReference type="ChEBI" id="CHEBI:58725"/>
        <dbReference type="EC" id="3.5.1.25"/>
    </reaction>
</comment>
<comment type="similarity">
    <text evidence="1 9">Belongs to the metallo-dependent hydrolases superfamily. NagA family.</text>
</comment>
<dbReference type="Gene3D" id="2.30.40.10">
    <property type="entry name" value="Urease, subunit C, domain 1"/>
    <property type="match status" value="1"/>
</dbReference>
<feature type="binding site" evidence="11">
    <location>
        <position position="214"/>
    </location>
    <ligand>
        <name>substrate</name>
    </ligand>
</feature>
<dbReference type="SUPFAM" id="SSF51338">
    <property type="entry name" value="Composite domain of metallo-dependent hydrolases"/>
    <property type="match status" value="2"/>
</dbReference>
<dbReference type="GO" id="GO:0006046">
    <property type="term" value="P:N-acetylglucosamine catabolic process"/>
    <property type="evidence" value="ECO:0007669"/>
    <property type="project" value="TreeGrafter"/>
</dbReference>
<evidence type="ECO:0000256" key="7">
    <source>
        <dbReference type="ARBA" id="ARBA00047647"/>
    </source>
</evidence>
<dbReference type="PANTHER" id="PTHR11113">
    <property type="entry name" value="N-ACETYLGLUCOSAMINE-6-PHOSPHATE DEACETYLASE"/>
    <property type="match status" value="1"/>
</dbReference>
<feature type="binding site" evidence="12">
    <location>
        <position position="203"/>
    </location>
    <ligand>
        <name>Zn(2+)</name>
        <dbReference type="ChEBI" id="CHEBI:29105"/>
    </ligand>
</feature>
<keyword evidence="6 9" id="KW-0119">Carbohydrate metabolism</keyword>
<evidence type="ECO:0000256" key="9">
    <source>
        <dbReference type="PIRNR" id="PIRNR038994"/>
    </source>
</evidence>
<dbReference type="InterPro" id="IPR032466">
    <property type="entry name" value="Metal_Hydrolase"/>
</dbReference>
<accession>A0A084JGV8</accession>